<proteinExistence type="predicted"/>
<name>A0A162XT75_9FLAO</name>
<comment type="caution">
    <text evidence="3">The sequence shown here is derived from an EMBL/GenBank/DDBJ whole genome shotgun (WGS) entry which is preliminary data.</text>
</comment>
<dbReference type="GO" id="GO:0004553">
    <property type="term" value="F:hydrolase activity, hydrolyzing O-glycosyl compounds"/>
    <property type="evidence" value="ECO:0007669"/>
    <property type="project" value="UniProtKB-ARBA"/>
</dbReference>
<evidence type="ECO:0000259" key="2">
    <source>
        <dbReference type="Pfam" id="PF08787"/>
    </source>
</evidence>
<sequence length="249" mass="27765">MIKNVKIKNENSNFFRSSLFFLISAFLLLAFSCSKDDPIDEPESSELSVNAKVSGKTVDKAKLQMGKPAKDKSNKPSEKFKGITHDDASFSRDSKNVLVFKAKGKSNRSELRYKNGFSQDAKKTFEAKVQVVGEGKKHGGFTVMQLHNDIGSGPALKIEYHGDSKGNGYFKADYRTKNGAKNKTHRLKDGTSGTFKITFNKRTVTIKGGDKDFSFTVEKNGWDGKFYWKTGAYNQKSGQSHSKISNISW</sequence>
<keyword evidence="4" id="KW-1185">Reference proteome</keyword>
<accession>A0A162XT75</accession>
<dbReference type="EMBL" id="LQRT01000046">
    <property type="protein sequence ID" value="KZS38762.1"/>
    <property type="molecule type" value="Genomic_DNA"/>
</dbReference>
<dbReference type="Gene3D" id="2.60.120.200">
    <property type="match status" value="1"/>
</dbReference>
<evidence type="ECO:0000256" key="1">
    <source>
        <dbReference type="SAM" id="MobiDB-lite"/>
    </source>
</evidence>
<feature type="domain" description="Alginate lyase 2" evidence="2">
    <location>
        <begin position="62"/>
        <end position="245"/>
    </location>
</feature>
<dbReference type="InterPro" id="IPR014895">
    <property type="entry name" value="Alginate_lyase_2"/>
</dbReference>
<dbReference type="SUPFAM" id="SSF49899">
    <property type="entry name" value="Concanavalin A-like lectins/glucanases"/>
    <property type="match status" value="1"/>
</dbReference>
<reference evidence="3 4" key="1">
    <citation type="submission" date="2016-01" db="EMBL/GenBank/DDBJ databases">
        <title>The draft genome sequence of Aquimarina sp. RZW4-3-2.</title>
        <authorList>
            <person name="Wang Y."/>
        </authorList>
    </citation>
    <scope>NUCLEOTIDE SEQUENCE [LARGE SCALE GENOMIC DNA]</scope>
    <source>
        <strain evidence="3 4">RZW4-3-2</strain>
    </source>
</reference>
<feature type="region of interest" description="Disordered" evidence="1">
    <location>
        <begin position="63"/>
        <end position="87"/>
    </location>
</feature>
<evidence type="ECO:0000313" key="3">
    <source>
        <dbReference type="EMBL" id="KZS38762.1"/>
    </source>
</evidence>
<organism evidence="3 4">
    <name type="scientific">Aquimarina aggregata</name>
    <dbReference type="NCBI Taxonomy" id="1642818"/>
    <lineage>
        <taxon>Bacteria</taxon>
        <taxon>Pseudomonadati</taxon>
        <taxon>Bacteroidota</taxon>
        <taxon>Flavobacteriia</taxon>
        <taxon>Flavobacteriales</taxon>
        <taxon>Flavobacteriaceae</taxon>
        <taxon>Aquimarina</taxon>
    </lineage>
</organism>
<gene>
    <name evidence="3" type="ORF">AWE51_14340</name>
</gene>
<dbReference type="AlphaFoldDB" id="A0A162XT75"/>
<dbReference type="Pfam" id="PF08787">
    <property type="entry name" value="Alginate_lyase2"/>
    <property type="match status" value="1"/>
</dbReference>
<dbReference type="GO" id="GO:0005975">
    <property type="term" value="P:carbohydrate metabolic process"/>
    <property type="evidence" value="ECO:0007669"/>
    <property type="project" value="UniProtKB-ARBA"/>
</dbReference>
<dbReference type="InterPro" id="IPR013320">
    <property type="entry name" value="ConA-like_dom_sf"/>
</dbReference>
<protein>
    <recommendedName>
        <fullName evidence="2">Alginate lyase 2 domain-containing protein</fullName>
    </recommendedName>
</protein>
<dbReference type="Proteomes" id="UP000076715">
    <property type="component" value="Unassembled WGS sequence"/>
</dbReference>
<evidence type="ECO:0000313" key="4">
    <source>
        <dbReference type="Proteomes" id="UP000076715"/>
    </source>
</evidence>
<dbReference type="PROSITE" id="PS51257">
    <property type="entry name" value="PROKAR_LIPOPROTEIN"/>
    <property type="match status" value="1"/>
</dbReference>